<dbReference type="RefSeq" id="WP_018442973.1">
    <property type="nucleotide sequence ID" value="NZ_KB890198.1"/>
</dbReference>
<dbReference type="InterPro" id="IPR007016">
    <property type="entry name" value="O-antigen_ligase-rel_domated"/>
</dbReference>
<feature type="domain" description="O-antigen ligase-related" evidence="6">
    <location>
        <begin position="192"/>
        <end position="342"/>
    </location>
</feature>
<keyword evidence="4 5" id="KW-0472">Membrane</keyword>
<dbReference type="InterPro" id="IPR051533">
    <property type="entry name" value="WaaL-like"/>
</dbReference>
<dbReference type="OrthoDB" id="8576060at2"/>
<name>A0A2N7X3A1_9BURK</name>
<dbReference type="AlphaFoldDB" id="A0A2N7X3A1"/>
<dbReference type="PANTHER" id="PTHR37422">
    <property type="entry name" value="TEICHURONIC ACID BIOSYNTHESIS PROTEIN TUAE"/>
    <property type="match status" value="1"/>
</dbReference>
<keyword evidence="8" id="KW-1185">Reference proteome</keyword>
<reference evidence="7 8" key="1">
    <citation type="submission" date="2018-01" db="EMBL/GenBank/DDBJ databases">
        <title>Whole genome analyses suggest that Burkholderia sensu lato contains two further novel genera in the rhizoxinica-symbiotica group Mycetohabitans gen. nov., and Trinickia gen. nov.: implications for the evolution of diazotrophy and nodulation in the Burkholderiaceae.</title>
        <authorList>
            <person name="Estrada-de los Santos P."/>
            <person name="Palmer M."/>
            <person name="Chavez-Ramirez B."/>
            <person name="Beukes C."/>
            <person name="Steenkamp E.T."/>
            <person name="Hirsch A.M."/>
            <person name="Manyaka P."/>
            <person name="Maluk M."/>
            <person name="Lafos M."/>
            <person name="Crook M."/>
            <person name="Gross E."/>
            <person name="Simon M.F."/>
            <person name="Bueno dos Reis Junior F."/>
            <person name="Poole P.S."/>
            <person name="Venter S.N."/>
            <person name="James E.K."/>
        </authorList>
    </citation>
    <scope>NUCLEOTIDE SEQUENCE [LARGE SCALE GENOMIC DNA]</scope>
    <source>
        <strain evidence="7 8">JPY 581</strain>
    </source>
</reference>
<dbReference type="EMBL" id="PNYC01000008">
    <property type="protein sequence ID" value="PMS36229.1"/>
    <property type="molecule type" value="Genomic_DNA"/>
</dbReference>
<evidence type="ECO:0000256" key="1">
    <source>
        <dbReference type="ARBA" id="ARBA00004141"/>
    </source>
</evidence>
<dbReference type="STRING" id="863227.GCA_000373005_04368"/>
<keyword evidence="2 5" id="KW-0812">Transmembrane</keyword>
<evidence type="ECO:0000256" key="3">
    <source>
        <dbReference type="ARBA" id="ARBA00022989"/>
    </source>
</evidence>
<proteinExistence type="predicted"/>
<evidence type="ECO:0000259" key="6">
    <source>
        <dbReference type="Pfam" id="PF04932"/>
    </source>
</evidence>
<dbReference type="GO" id="GO:0016874">
    <property type="term" value="F:ligase activity"/>
    <property type="evidence" value="ECO:0007669"/>
    <property type="project" value="UniProtKB-KW"/>
</dbReference>
<dbReference type="PANTHER" id="PTHR37422:SF23">
    <property type="entry name" value="TEICHURONIC ACID BIOSYNTHESIS PROTEIN TUAE"/>
    <property type="match status" value="1"/>
</dbReference>
<accession>A0A2N7X3A1</accession>
<feature type="transmembrane region" description="Helical" evidence="5">
    <location>
        <begin position="330"/>
        <end position="354"/>
    </location>
</feature>
<feature type="transmembrane region" description="Helical" evidence="5">
    <location>
        <begin position="66"/>
        <end position="88"/>
    </location>
</feature>
<keyword evidence="3 5" id="KW-1133">Transmembrane helix</keyword>
<dbReference type="Pfam" id="PF04932">
    <property type="entry name" value="Wzy_C"/>
    <property type="match status" value="1"/>
</dbReference>
<dbReference type="Proteomes" id="UP000235777">
    <property type="component" value="Unassembled WGS sequence"/>
</dbReference>
<evidence type="ECO:0000313" key="8">
    <source>
        <dbReference type="Proteomes" id="UP000235777"/>
    </source>
</evidence>
<protein>
    <submittedName>
        <fullName evidence="7">Ligase</fullName>
    </submittedName>
</protein>
<comment type="subcellular location">
    <subcellularLocation>
        <location evidence="1">Membrane</location>
        <topology evidence="1">Multi-pass membrane protein</topology>
    </subcellularLocation>
</comment>
<feature type="transmembrane region" description="Helical" evidence="5">
    <location>
        <begin position="189"/>
        <end position="218"/>
    </location>
</feature>
<feature type="transmembrane region" description="Helical" evidence="5">
    <location>
        <begin position="119"/>
        <end position="141"/>
    </location>
</feature>
<evidence type="ECO:0000313" key="7">
    <source>
        <dbReference type="EMBL" id="PMS36229.1"/>
    </source>
</evidence>
<evidence type="ECO:0000256" key="5">
    <source>
        <dbReference type="SAM" id="Phobius"/>
    </source>
</evidence>
<evidence type="ECO:0000256" key="4">
    <source>
        <dbReference type="ARBA" id="ARBA00023136"/>
    </source>
</evidence>
<organism evidence="7 8">
    <name type="scientific">Trinickia symbiotica</name>
    <dbReference type="NCBI Taxonomy" id="863227"/>
    <lineage>
        <taxon>Bacteria</taxon>
        <taxon>Pseudomonadati</taxon>
        <taxon>Pseudomonadota</taxon>
        <taxon>Betaproteobacteria</taxon>
        <taxon>Burkholderiales</taxon>
        <taxon>Burkholderiaceae</taxon>
        <taxon>Trinickia</taxon>
    </lineage>
</organism>
<dbReference type="GO" id="GO:0016020">
    <property type="term" value="C:membrane"/>
    <property type="evidence" value="ECO:0007669"/>
    <property type="project" value="UniProtKB-SubCell"/>
</dbReference>
<sequence>MNRSTISPAWISRPSNAAAALFLLSYPTVTLVVHGGASALQLAATFVSLIALALPDNSETPGVDRVTIATCVALASPLAATLISELWYGNLVFSLLDAPSRFVAAVPILLAMRRVPAKILRWSDLSFAIGAIAGCLVLLITQRAEDDRLAGPFLDAIHFGDIALVLGALSALSLNWWRKDAVPVRLVKIVGLLAGLYASALTGTRGGWLAIPAIALIVYLRKKKSAGRRVLIPLAVFAAIVVVGASSAAVRDRVLLVWSDLVQYTHGYKDTSTGVRLQLYEAALMLMREHLVFGVGPNGFADSMHALASAGRLTPLAAAFGRGETHNQMLFYAANYGLIGGLAGIALHLVPCLMFGKYLRASTSQVRGAALMGLTFVVSFWIFGLSVETFDLKMVASFYAAVIGILGGIATSPALAPAAERGANPSISGSQSSCSAS</sequence>
<keyword evidence="7" id="KW-0436">Ligase</keyword>
<feature type="transmembrane region" description="Helical" evidence="5">
    <location>
        <begin position="230"/>
        <end position="250"/>
    </location>
</feature>
<feature type="transmembrane region" description="Helical" evidence="5">
    <location>
        <begin position="396"/>
        <end position="416"/>
    </location>
</feature>
<feature type="transmembrane region" description="Helical" evidence="5">
    <location>
        <begin position="366"/>
        <end position="384"/>
    </location>
</feature>
<gene>
    <name evidence="7" type="ORF">C0Z20_14225</name>
</gene>
<feature type="transmembrane region" description="Helical" evidence="5">
    <location>
        <begin position="31"/>
        <end position="54"/>
    </location>
</feature>
<evidence type="ECO:0000256" key="2">
    <source>
        <dbReference type="ARBA" id="ARBA00022692"/>
    </source>
</evidence>
<feature type="transmembrane region" description="Helical" evidence="5">
    <location>
        <begin position="153"/>
        <end position="177"/>
    </location>
</feature>
<comment type="caution">
    <text evidence="7">The sequence shown here is derived from an EMBL/GenBank/DDBJ whole genome shotgun (WGS) entry which is preliminary data.</text>
</comment>